<feature type="compositionally biased region" description="Basic residues" evidence="1">
    <location>
        <begin position="450"/>
        <end position="460"/>
    </location>
</feature>
<feature type="compositionally biased region" description="Low complexity" evidence="1">
    <location>
        <begin position="90"/>
        <end position="115"/>
    </location>
</feature>
<feature type="region of interest" description="Disordered" evidence="1">
    <location>
        <begin position="72"/>
        <end position="476"/>
    </location>
</feature>
<proteinExistence type="predicted"/>
<feature type="compositionally biased region" description="Low complexity" evidence="1">
    <location>
        <begin position="599"/>
        <end position="611"/>
    </location>
</feature>
<feature type="compositionally biased region" description="Basic residues" evidence="1">
    <location>
        <begin position="345"/>
        <end position="357"/>
    </location>
</feature>
<feature type="compositionally biased region" description="Basic and acidic residues" evidence="1">
    <location>
        <begin position="185"/>
        <end position="194"/>
    </location>
</feature>
<feature type="compositionally biased region" description="Polar residues" evidence="1">
    <location>
        <begin position="859"/>
        <end position="870"/>
    </location>
</feature>
<feature type="compositionally biased region" description="Basic and acidic residues" evidence="1">
    <location>
        <begin position="690"/>
        <end position="711"/>
    </location>
</feature>
<name>A0AAD6Z9H2_9AGAR</name>
<comment type="caution">
    <text evidence="2">The sequence shown here is derived from an EMBL/GenBank/DDBJ whole genome shotgun (WGS) entry which is preliminary data.</text>
</comment>
<evidence type="ECO:0008006" key="4">
    <source>
        <dbReference type="Google" id="ProtNLM"/>
    </source>
</evidence>
<sequence>MADVIEISDRETPFSSHESDEDHLWDAIEILKERKHHYLVKWAGVDEHGKPWPDSWANKRDCTDDMVQEWKRKKAQKALKKKETKRKTSTARNSTVSATSKASTSRLPASAAPSTRSRRSRTAVPDDQHEDDEKQYDSISRTPRKRRLSKTPVLALDSDSNPPTPPPRPLKKRKLLSENAPSPKAKAEAIEASRRSSSRKHIVSSSSDEMGPTAQPNGKGKAMDRSPVPLPAKSPRGLPPPRTSTLLQQHLDKRLHQPDYDELDDESPSNRSRSPPPRTQSGRFSYDRPVGNSLSQSNILSPRAQARLNRFDEELAAPTQDYAEKTPLFFPASSEEFDDPMSQRTRSRSRSHSRSRSASRSDSGLRSPSRSPPPVRRRRSPSPVAIDFEPSAPLPPRPATKSNSNSRPASTRPTGTDPADDSYRVGDVPETQSTHQDSPSQPFPSPSPKKTLKSQMKPRARTTIVRSSVTSPATSQALPLFVPIPVITASEFRTRAALTEDEEEQGADDELIEQFSSPEKGKAKGKKPRVPDFKRDVKGKGRAGVAVDAVDGNDDDEEDEEEAMRRRVRGMELAEAARAERRARMEEYAAGWKAKRTTISQIRGQTQQQRLRTGEKEGEVAGVSISTESDVPIPSSMDNDKHARYQGDIEKLRQEEEENTQDLRAFYQGDEDEEAENENGAGGDSVVNGDRSEAEDSARSVGDRSEDRETVTTDVYDIDVPERAAWHQEQASQQSLAPVEDPADSPQDLMQDDSMEENLLYPPTDDEHPSPQKPNDEEVEVHDEDGEIHEDPEDGEIRSQDDADESLEAQAHPSTKDPGSIVVSEQPPVVPNGRLSKSRSTSARPNKPADDAELELPPTASTDHNISDAQSVPVEPVGGAGEECRAAGTRQDARGAVWSDCGHRIQWPQRPCRRAIARA</sequence>
<feature type="compositionally biased region" description="Polar residues" evidence="1">
    <location>
        <begin position="400"/>
        <end position="414"/>
    </location>
</feature>
<evidence type="ECO:0000313" key="2">
    <source>
        <dbReference type="EMBL" id="KAJ7312957.1"/>
    </source>
</evidence>
<evidence type="ECO:0000313" key="3">
    <source>
        <dbReference type="Proteomes" id="UP001218218"/>
    </source>
</evidence>
<feature type="compositionally biased region" description="Acidic residues" evidence="1">
    <location>
        <begin position="777"/>
        <end position="794"/>
    </location>
</feature>
<dbReference type="Proteomes" id="UP001218218">
    <property type="component" value="Unassembled WGS sequence"/>
</dbReference>
<evidence type="ECO:0000256" key="1">
    <source>
        <dbReference type="SAM" id="MobiDB-lite"/>
    </source>
</evidence>
<feature type="region of interest" description="Disordered" evidence="1">
    <location>
        <begin position="599"/>
        <end position="892"/>
    </location>
</feature>
<keyword evidence="3" id="KW-1185">Reference proteome</keyword>
<dbReference type="EMBL" id="JARIHO010000069">
    <property type="protein sequence ID" value="KAJ7312957.1"/>
    <property type="molecule type" value="Genomic_DNA"/>
</dbReference>
<feature type="compositionally biased region" description="Basic and acidic residues" evidence="1">
    <location>
        <begin position="765"/>
        <end position="776"/>
    </location>
</feature>
<gene>
    <name evidence="2" type="ORF">DFH08DRAFT_435378</name>
</gene>
<accession>A0AAD6Z9H2</accession>
<feature type="compositionally biased region" description="Basic and acidic residues" evidence="1">
    <location>
        <begin position="250"/>
        <end position="259"/>
    </location>
</feature>
<feature type="compositionally biased region" description="Low complexity" evidence="1">
    <location>
        <begin position="358"/>
        <end position="369"/>
    </location>
</feature>
<feature type="compositionally biased region" description="Basic and acidic residues" evidence="1">
    <location>
        <begin position="529"/>
        <end position="539"/>
    </location>
</feature>
<feature type="compositionally biased region" description="Basic and acidic residues" evidence="1">
    <location>
        <begin position="124"/>
        <end position="136"/>
    </location>
</feature>
<feature type="compositionally biased region" description="Polar residues" evidence="1">
    <location>
        <begin position="464"/>
        <end position="476"/>
    </location>
</feature>
<feature type="compositionally biased region" description="Basic residues" evidence="1">
    <location>
        <begin position="72"/>
        <end position="89"/>
    </location>
</feature>
<protein>
    <recommendedName>
        <fullName evidence="4">Chromo domain-containing protein</fullName>
    </recommendedName>
</protein>
<feature type="compositionally biased region" description="Pro residues" evidence="1">
    <location>
        <begin position="228"/>
        <end position="242"/>
    </location>
</feature>
<dbReference type="AlphaFoldDB" id="A0AAD6Z9H2"/>
<feature type="region of interest" description="Disordered" evidence="1">
    <location>
        <begin position="497"/>
        <end position="566"/>
    </location>
</feature>
<organism evidence="2 3">
    <name type="scientific">Mycena albidolilacea</name>
    <dbReference type="NCBI Taxonomy" id="1033008"/>
    <lineage>
        <taxon>Eukaryota</taxon>
        <taxon>Fungi</taxon>
        <taxon>Dikarya</taxon>
        <taxon>Basidiomycota</taxon>
        <taxon>Agaricomycotina</taxon>
        <taxon>Agaricomycetes</taxon>
        <taxon>Agaricomycetidae</taxon>
        <taxon>Agaricales</taxon>
        <taxon>Marasmiineae</taxon>
        <taxon>Mycenaceae</taxon>
        <taxon>Mycena</taxon>
    </lineage>
</organism>
<feature type="compositionally biased region" description="Basic and acidic residues" evidence="1">
    <location>
        <begin position="638"/>
        <end position="654"/>
    </location>
</feature>
<reference evidence="2" key="1">
    <citation type="submission" date="2023-03" db="EMBL/GenBank/DDBJ databases">
        <title>Massive genome expansion in bonnet fungi (Mycena s.s.) driven by repeated elements and novel gene families across ecological guilds.</title>
        <authorList>
            <consortium name="Lawrence Berkeley National Laboratory"/>
            <person name="Harder C.B."/>
            <person name="Miyauchi S."/>
            <person name="Viragh M."/>
            <person name="Kuo A."/>
            <person name="Thoen E."/>
            <person name="Andreopoulos B."/>
            <person name="Lu D."/>
            <person name="Skrede I."/>
            <person name="Drula E."/>
            <person name="Henrissat B."/>
            <person name="Morin E."/>
            <person name="Kohler A."/>
            <person name="Barry K."/>
            <person name="LaButti K."/>
            <person name="Morin E."/>
            <person name="Salamov A."/>
            <person name="Lipzen A."/>
            <person name="Mereny Z."/>
            <person name="Hegedus B."/>
            <person name="Baldrian P."/>
            <person name="Stursova M."/>
            <person name="Weitz H."/>
            <person name="Taylor A."/>
            <person name="Grigoriev I.V."/>
            <person name="Nagy L.G."/>
            <person name="Martin F."/>
            <person name="Kauserud H."/>
        </authorList>
    </citation>
    <scope>NUCLEOTIDE SEQUENCE</scope>
    <source>
        <strain evidence="2">CBHHK002</strain>
    </source>
</reference>
<feature type="compositionally biased region" description="Acidic residues" evidence="1">
    <location>
        <begin position="551"/>
        <end position="562"/>
    </location>
</feature>
<feature type="compositionally biased region" description="Acidic residues" evidence="1">
    <location>
        <begin position="499"/>
        <end position="512"/>
    </location>
</feature>